<evidence type="ECO:0000256" key="4">
    <source>
        <dbReference type="ARBA" id="ARBA00006267"/>
    </source>
</evidence>
<comment type="caution">
    <text evidence="17">The sequence shown here is derived from an EMBL/GenBank/DDBJ whole genome shotgun (WGS) entry which is preliminary data.</text>
</comment>
<dbReference type="FunFam" id="3.90.440.10:FF:000001">
    <property type="entry name" value="Endothelial nitric oxide synthase"/>
    <property type="match status" value="1"/>
</dbReference>
<evidence type="ECO:0000256" key="5">
    <source>
        <dbReference type="ARBA" id="ARBA00012989"/>
    </source>
</evidence>
<proteinExistence type="inferred from homology"/>
<dbReference type="InterPro" id="IPR004030">
    <property type="entry name" value="NOS_N"/>
</dbReference>
<keyword evidence="13 17" id="KW-0560">Oxidoreductase</keyword>
<accession>A0A812CKY9</accession>
<evidence type="ECO:0000313" key="17">
    <source>
        <dbReference type="EMBL" id="CAE1274788.1"/>
    </source>
</evidence>
<dbReference type="GO" id="GO:0046872">
    <property type="term" value="F:metal ion binding"/>
    <property type="evidence" value="ECO:0007669"/>
    <property type="project" value="UniProtKB-KW"/>
</dbReference>
<feature type="transmembrane region" description="Helical" evidence="15">
    <location>
        <begin position="49"/>
        <end position="70"/>
    </location>
</feature>
<dbReference type="InterPro" id="IPR044943">
    <property type="entry name" value="NOS_dom_1"/>
</dbReference>
<dbReference type="SUPFAM" id="SSF56512">
    <property type="entry name" value="Nitric oxide (NO) synthase oxygenase domain"/>
    <property type="match status" value="2"/>
</dbReference>
<evidence type="ECO:0000259" key="16">
    <source>
        <dbReference type="PROSITE" id="PS60001"/>
    </source>
</evidence>
<evidence type="ECO:0000256" key="13">
    <source>
        <dbReference type="ARBA" id="ARBA00023002"/>
    </source>
</evidence>
<dbReference type="GO" id="GO:0006809">
    <property type="term" value="P:nitric oxide biosynthetic process"/>
    <property type="evidence" value="ECO:0007669"/>
    <property type="project" value="InterPro"/>
</dbReference>
<keyword evidence="14" id="KW-0408">Iron</keyword>
<dbReference type="EMBL" id="CAHIKZ030001802">
    <property type="protein sequence ID" value="CAE1274788.1"/>
    <property type="molecule type" value="Genomic_DNA"/>
</dbReference>
<dbReference type="PANTHER" id="PTHR43410:SF1">
    <property type="entry name" value="NITRIC OXIDE SYNTHASE"/>
    <property type="match status" value="1"/>
</dbReference>
<evidence type="ECO:0000256" key="2">
    <source>
        <dbReference type="ARBA" id="ARBA00001970"/>
    </source>
</evidence>
<evidence type="ECO:0000256" key="11">
    <source>
        <dbReference type="ARBA" id="ARBA00022857"/>
    </source>
</evidence>
<dbReference type="PROSITE" id="PS60001">
    <property type="entry name" value="NOS"/>
    <property type="match status" value="1"/>
</dbReference>
<feature type="domain" description="Nitric oxide synthase (NOS)" evidence="16">
    <location>
        <begin position="15"/>
        <end position="22"/>
    </location>
</feature>
<keyword evidence="11" id="KW-0521">NADP</keyword>
<reference evidence="17" key="1">
    <citation type="submission" date="2021-01" db="EMBL/GenBank/DDBJ databases">
        <authorList>
            <person name="Li R."/>
            <person name="Bekaert M."/>
        </authorList>
    </citation>
    <scope>NUCLEOTIDE SEQUENCE</scope>
    <source>
        <strain evidence="17">Farmed</strain>
    </source>
</reference>
<gene>
    <name evidence="17" type="ORF">SPHA_39107</name>
</gene>
<comment type="cofactor">
    <cofactor evidence="3">
        <name>FAD</name>
        <dbReference type="ChEBI" id="CHEBI:57692"/>
    </cofactor>
</comment>
<evidence type="ECO:0000256" key="8">
    <source>
        <dbReference type="ARBA" id="ARBA00022643"/>
    </source>
</evidence>
<comment type="similarity">
    <text evidence="4">Belongs to the NOS family.</text>
</comment>
<keyword evidence="15" id="KW-0812">Transmembrane</keyword>
<keyword evidence="15" id="KW-1133">Transmembrane helix</keyword>
<dbReference type="PANTHER" id="PTHR43410">
    <property type="entry name" value="NITRIC OXIDE SYNTHASE OXYGENASE"/>
    <property type="match status" value="1"/>
</dbReference>
<keyword evidence="10" id="KW-0274">FAD</keyword>
<dbReference type="OrthoDB" id="2153534at2759"/>
<dbReference type="Gene3D" id="3.90.340.10">
    <property type="entry name" value="Nitric Oxide Synthase, Chain A, domain 1"/>
    <property type="match status" value="1"/>
</dbReference>
<evidence type="ECO:0000256" key="12">
    <source>
        <dbReference type="ARBA" id="ARBA00022860"/>
    </source>
</evidence>
<dbReference type="GO" id="GO:0005516">
    <property type="term" value="F:calmodulin binding"/>
    <property type="evidence" value="ECO:0007669"/>
    <property type="project" value="UniProtKB-KW"/>
</dbReference>
<dbReference type="InterPro" id="IPR050607">
    <property type="entry name" value="NOS"/>
</dbReference>
<dbReference type="Pfam" id="PF02898">
    <property type="entry name" value="NO_synthase"/>
    <property type="match status" value="2"/>
</dbReference>
<evidence type="ECO:0000256" key="14">
    <source>
        <dbReference type="ARBA" id="ARBA00023004"/>
    </source>
</evidence>
<name>A0A812CKY9_ACAPH</name>
<keyword evidence="15" id="KW-0472">Membrane</keyword>
<evidence type="ECO:0000256" key="10">
    <source>
        <dbReference type="ARBA" id="ARBA00022827"/>
    </source>
</evidence>
<evidence type="ECO:0000313" key="18">
    <source>
        <dbReference type="Proteomes" id="UP000597762"/>
    </source>
</evidence>
<evidence type="ECO:0000256" key="15">
    <source>
        <dbReference type="SAM" id="Phobius"/>
    </source>
</evidence>
<dbReference type="GO" id="GO:0004517">
    <property type="term" value="F:nitric-oxide synthase activity"/>
    <property type="evidence" value="ECO:0007669"/>
    <property type="project" value="UniProtKB-EC"/>
</dbReference>
<keyword evidence="18" id="KW-1185">Reference proteome</keyword>
<evidence type="ECO:0000256" key="3">
    <source>
        <dbReference type="ARBA" id="ARBA00001974"/>
    </source>
</evidence>
<protein>
    <recommendedName>
        <fullName evidence="5">nitric-oxide synthase (NADPH)</fullName>
        <ecNumber evidence="5">1.14.13.39</ecNumber>
    </recommendedName>
</protein>
<keyword evidence="6" id="KW-0349">Heme</keyword>
<comment type="cofactor">
    <cofactor evidence="1">
        <name>FMN</name>
        <dbReference type="ChEBI" id="CHEBI:58210"/>
    </cofactor>
</comment>
<dbReference type="Gene3D" id="3.90.440.10">
    <property type="entry name" value="Nitric Oxide Synthase,Heme Domain,Chain A domain 2"/>
    <property type="match status" value="1"/>
</dbReference>
<keyword evidence="9" id="KW-0479">Metal-binding</keyword>
<dbReference type="InterPro" id="IPR036119">
    <property type="entry name" value="NOS_N_sf"/>
</dbReference>
<dbReference type="Proteomes" id="UP000597762">
    <property type="component" value="Unassembled WGS sequence"/>
</dbReference>
<dbReference type="EC" id="1.14.13.39" evidence="5"/>
<sequence length="193" mass="22053">MLSFGTKTAWRNASRCVGRIQWSNLKRSYLSIYLSIYLSHSIHCLSHNVHIYLSIYLSISVCFYLSSYLFDRREVTTPKQMFDAICEHIAYANNKGNLRSAITIFPARTDGQHDFRVWNPQLISYAGYQQKDGSIIGDPANAEFTLVCERLGWKGNGGRFDILPLVLQAHGGKPEIFELPQELILEVNLTHPR</sequence>
<evidence type="ECO:0000256" key="9">
    <source>
        <dbReference type="ARBA" id="ARBA00022723"/>
    </source>
</evidence>
<dbReference type="InterPro" id="IPR044940">
    <property type="entry name" value="NOS_dom_2"/>
</dbReference>
<keyword evidence="12" id="KW-0112">Calmodulin-binding</keyword>
<keyword evidence="7" id="KW-0285">Flavoprotein</keyword>
<organism evidence="17 18">
    <name type="scientific">Acanthosepion pharaonis</name>
    <name type="common">Pharaoh cuttlefish</name>
    <name type="synonym">Sepia pharaonis</name>
    <dbReference type="NCBI Taxonomy" id="158019"/>
    <lineage>
        <taxon>Eukaryota</taxon>
        <taxon>Metazoa</taxon>
        <taxon>Spiralia</taxon>
        <taxon>Lophotrochozoa</taxon>
        <taxon>Mollusca</taxon>
        <taxon>Cephalopoda</taxon>
        <taxon>Coleoidea</taxon>
        <taxon>Decapodiformes</taxon>
        <taxon>Sepiida</taxon>
        <taxon>Sepiina</taxon>
        <taxon>Sepiidae</taxon>
        <taxon>Acanthosepion</taxon>
    </lineage>
</organism>
<evidence type="ECO:0000256" key="6">
    <source>
        <dbReference type="ARBA" id="ARBA00022617"/>
    </source>
</evidence>
<dbReference type="AlphaFoldDB" id="A0A812CKY9"/>
<evidence type="ECO:0000256" key="1">
    <source>
        <dbReference type="ARBA" id="ARBA00001917"/>
    </source>
</evidence>
<comment type="cofactor">
    <cofactor evidence="2">
        <name>heme b</name>
        <dbReference type="ChEBI" id="CHEBI:60344"/>
    </cofactor>
</comment>
<keyword evidence="8" id="KW-0288">FMN</keyword>
<evidence type="ECO:0000256" key="7">
    <source>
        <dbReference type="ARBA" id="ARBA00022630"/>
    </source>
</evidence>